<feature type="binding site" evidence="2">
    <location>
        <begin position="83"/>
        <end position="86"/>
    </location>
    <ligand>
        <name>substrate</name>
    </ligand>
</feature>
<evidence type="ECO:0000256" key="1">
    <source>
        <dbReference type="PIRSR" id="PIRSR613078-1"/>
    </source>
</evidence>
<dbReference type="Pfam" id="PF00300">
    <property type="entry name" value="His_Phos_1"/>
    <property type="match status" value="1"/>
</dbReference>
<dbReference type="GO" id="GO:0005737">
    <property type="term" value="C:cytoplasm"/>
    <property type="evidence" value="ECO:0007669"/>
    <property type="project" value="TreeGrafter"/>
</dbReference>
<reference evidence="3 4" key="1">
    <citation type="submission" date="2015-09" db="EMBL/GenBank/DDBJ databases">
        <authorList>
            <consortium name="Pathogen Informatics"/>
        </authorList>
    </citation>
    <scope>NUCLEOTIDE SEQUENCE [LARGE SCALE GENOMIC DNA]</scope>
    <source>
        <strain evidence="3 4">2789STDY5834865</strain>
    </source>
</reference>
<evidence type="ECO:0000256" key="2">
    <source>
        <dbReference type="PIRSR" id="PIRSR613078-2"/>
    </source>
</evidence>
<dbReference type="AlphaFoldDB" id="A0A174U6I7"/>
<feature type="binding site" evidence="2">
    <location>
        <position position="59"/>
    </location>
    <ligand>
        <name>substrate</name>
    </ligand>
</feature>
<sequence length="217" mass="24678">MSCDIYFVRHGETYWNVERRMQGQVNIPLNERGREQARAAARKLRDVPREVCYTSPLDRAVETARIILGQRRIPIIDESLLIEQGYGLSKGAYQDHGYHDLAAPIYRYEDAPETYRPDIGAESFEDIMNRAATVVEKLLVPMEKKYRNVLITAHGAIICGILNTMLGRLVRKFWDTKLDNCGIAQVTFHGRTVDMNLSECIGVSRGKMDGTFKGIII</sequence>
<accession>A0A174U6I7</accession>
<dbReference type="GO" id="GO:0016853">
    <property type="term" value="F:isomerase activity"/>
    <property type="evidence" value="ECO:0007669"/>
    <property type="project" value="UniProtKB-KW"/>
</dbReference>
<dbReference type="PANTHER" id="PTHR48100">
    <property type="entry name" value="BROAD-SPECIFICITY PHOSPHATASE YOR283W-RELATED"/>
    <property type="match status" value="1"/>
</dbReference>
<evidence type="ECO:0000313" key="4">
    <source>
        <dbReference type="Proteomes" id="UP000095512"/>
    </source>
</evidence>
<dbReference type="CDD" id="cd07067">
    <property type="entry name" value="HP_PGM_like"/>
    <property type="match status" value="1"/>
</dbReference>
<dbReference type="PANTHER" id="PTHR48100:SF1">
    <property type="entry name" value="HISTIDINE PHOSPHATASE FAMILY PROTEIN-RELATED"/>
    <property type="match status" value="1"/>
</dbReference>
<dbReference type="InterPro" id="IPR050275">
    <property type="entry name" value="PGM_Phosphatase"/>
</dbReference>
<gene>
    <name evidence="3" type="primary">gpmA_2</name>
    <name evidence="3" type="ORF">ERS852480_05013</name>
</gene>
<dbReference type="Proteomes" id="UP000095512">
    <property type="component" value="Unassembled WGS sequence"/>
</dbReference>
<dbReference type="EC" id="5.4.2.-" evidence="3"/>
<feature type="active site" description="Tele-phosphohistidine intermediate" evidence="1">
    <location>
        <position position="10"/>
    </location>
</feature>
<dbReference type="SMART" id="SM00855">
    <property type="entry name" value="PGAM"/>
    <property type="match status" value="1"/>
</dbReference>
<dbReference type="InterPro" id="IPR029033">
    <property type="entry name" value="His_PPase_superfam"/>
</dbReference>
<dbReference type="RefSeq" id="WP_057573045.1">
    <property type="nucleotide sequence ID" value="NZ_CATYWZ010000157.1"/>
</dbReference>
<dbReference type="SUPFAM" id="SSF53254">
    <property type="entry name" value="Phosphoglycerate mutase-like"/>
    <property type="match status" value="1"/>
</dbReference>
<feature type="active site" description="Proton donor/acceptor" evidence="1">
    <location>
        <position position="83"/>
    </location>
</feature>
<dbReference type="InterPro" id="IPR013078">
    <property type="entry name" value="His_Pase_superF_clade-1"/>
</dbReference>
<name>A0A174U6I7_9FIRM</name>
<dbReference type="GO" id="GO:0016791">
    <property type="term" value="F:phosphatase activity"/>
    <property type="evidence" value="ECO:0007669"/>
    <property type="project" value="TreeGrafter"/>
</dbReference>
<keyword evidence="3" id="KW-0413">Isomerase</keyword>
<dbReference type="EMBL" id="CZAB01000098">
    <property type="protein sequence ID" value="CUQ15727.1"/>
    <property type="molecule type" value="Genomic_DNA"/>
</dbReference>
<organism evidence="3 4">
    <name type="scientific">Enterocloster clostridioformis</name>
    <dbReference type="NCBI Taxonomy" id="1531"/>
    <lineage>
        <taxon>Bacteria</taxon>
        <taxon>Bacillati</taxon>
        <taxon>Bacillota</taxon>
        <taxon>Clostridia</taxon>
        <taxon>Lachnospirales</taxon>
        <taxon>Lachnospiraceae</taxon>
        <taxon>Enterocloster</taxon>
    </lineage>
</organism>
<protein>
    <submittedName>
        <fullName evidence="3">Phosphoglycerate mutase</fullName>
        <ecNumber evidence="3">5.4.2.-</ecNumber>
    </submittedName>
</protein>
<dbReference type="Gene3D" id="3.40.50.1240">
    <property type="entry name" value="Phosphoglycerate mutase-like"/>
    <property type="match status" value="1"/>
</dbReference>
<feature type="binding site" evidence="2">
    <location>
        <begin position="9"/>
        <end position="16"/>
    </location>
    <ligand>
        <name>substrate</name>
    </ligand>
</feature>
<evidence type="ECO:0000313" key="3">
    <source>
        <dbReference type="EMBL" id="CUQ15727.1"/>
    </source>
</evidence>
<proteinExistence type="predicted"/>